<keyword evidence="6 11" id="KW-0812">Transmembrane</keyword>
<dbReference type="GO" id="GO:0050897">
    <property type="term" value="F:cobalt ion binding"/>
    <property type="evidence" value="ECO:0007669"/>
    <property type="project" value="TreeGrafter"/>
</dbReference>
<keyword evidence="5" id="KW-0997">Cell inner membrane</keyword>
<keyword evidence="10 11" id="KW-0472">Membrane</keyword>
<dbReference type="Pfam" id="PF01544">
    <property type="entry name" value="CorA"/>
    <property type="match status" value="1"/>
</dbReference>
<dbReference type="GO" id="GO:0000287">
    <property type="term" value="F:magnesium ion binding"/>
    <property type="evidence" value="ECO:0007669"/>
    <property type="project" value="TreeGrafter"/>
</dbReference>
<comment type="subcellular location">
    <subcellularLocation>
        <location evidence="1">Cell membrane</location>
        <topology evidence="1">Multi-pass membrane protein</topology>
    </subcellularLocation>
</comment>
<dbReference type="CDD" id="cd12833">
    <property type="entry name" value="ZntB-like_1"/>
    <property type="match status" value="1"/>
</dbReference>
<dbReference type="PATRIC" id="fig|1549748.8.peg.1032"/>
<evidence type="ECO:0000256" key="8">
    <source>
        <dbReference type="ARBA" id="ARBA00022989"/>
    </source>
</evidence>
<keyword evidence="7" id="KW-0862">Zinc</keyword>
<sequence length="324" mass="37073">MNEHILISYDFDGKGGGKEVLDTDVISQKLRDDKLAWIHLDLNHPDTQPWLEKEIAYLDPFIVDSLTAEETRPRITEIDEGALVILRGVNLHENADPTDMISIRLWIDAHRIISVQKRQLKAVQDIQEKIKHGKGPKSAGQFISLLIARLSERMEPILIDLDEQVDNLEEVIMEKADKSLRETVVNIRKQIIMLRRYISPQRDAILQLRGSDLGWLSNEDKRRVQESYNHVTRFVEDLDALRERAQVIKDELINSLSDKLNKNMYTLSVIAAIFMPLGFLTGLLGINVGGIPGGGDENAFWLFSGLLILIVSIQIYIFKKLKWF</sequence>
<organism evidence="12 13">
    <name type="scientific">Kiloniella litopenaei</name>
    <dbReference type="NCBI Taxonomy" id="1549748"/>
    <lineage>
        <taxon>Bacteria</taxon>
        <taxon>Pseudomonadati</taxon>
        <taxon>Pseudomonadota</taxon>
        <taxon>Alphaproteobacteria</taxon>
        <taxon>Rhodospirillales</taxon>
        <taxon>Kiloniellaceae</taxon>
        <taxon>Kiloniella</taxon>
    </lineage>
</organism>
<dbReference type="InterPro" id="IPR045863">
    <property type="entry name" value="CorA_TM1_TM2"/>
</dbReference>
<dbReference type="EMBL" id="LANI01000002">
    <property type="protein sequence ID" value="KKJ78192.1"/>
    <property type="molecule type" value="Genomic_DNA"/>
</dbReference>
<dbReference type="Gene3D" id="1.20.58.340">
    <property type="entry name" value="Magnesium transport protein CorA, transmembrane region"/>
    <property type="match status" value="2"/>
</dbReference>
<dbReference type="Gene3D" id="3.30.460.20">
    <property type="entry name" value="CorA soluble domain-like"/>
    <property type="match status" value="1"/>
</dbReference>
<dbReference type="OrthoDB" id="9803484at2"/>
<dbReference type="SUPFAM" id="SSF144083">
    <property type="entry name" value="Magnesium transport protein CorA, transmembrane region"/>
    <property type="match status" value="1"/>
</dbReference>
<evidence type="ECO:0000313" key="12">
    <source>
        <dbReference type="EMBL" id="KKJ78192.1"/>
    </source>
</evidence>
<evidence type="ECO:0000256" key="3">
    <source>
        <dbReference type="ARBA" id="ARBA00022448"/>
    </source>
</evidence>
<dbReference type="STRING" id="1549748.WH95_02300"/>
<name>A0A0M2R8I8_9PROT</name>
<protein>
    <submittedName>
        <fullName evidence="12">Dihydroorotate dehydrogenase</fullName>
    </submittedName>
</protein>
<keyword evidence="8 11" id="KW-1133">Transmembrane helix</keyword>
<reference evidence="12 13" key="1">
    <citation type="submission" date="2015-03" db="EMBL/GenBank/DDBJ databases">
        <title>Genome sequence of Kiloniella sp. P1-1, isolated from the gut microflora of Pacific white shrimp, Penaeus vannamei.</title>
        <authorList>
            <person name="Shao Z."/>
            <person name="Wang L."/>
            <person name="Li X."/>
        </authorList>
    </citation>
    <scope>NUCLEOTIDE SEQUENCE [LARGE SCALE GENOMIC DNA]</scope>
    <source>
        <strain evidence="12 13">P1-1</strain>
    </source>
</reference>
<dbReference type="GO" id="GO:0015087">
    <property type="term" value="F:cobalt ion transmembrane transporter activity"/>
    <property type="evidence" value="ECO:0007669"/>
    <property type="project" value="TreeGrafter"/>
</dbReference>
<keyword evidence="13" id="KW-1185">Reference proteome</keyword>
<dbReference type="GO" id="GO:0015095">
    <property type="term" value="F:magnesium ion transmembrane transporter activity"/>
    <property type="evidence" value="ECO:0007669"/>
    <property type="project" value="TreeGrafter"/>
</dbReference>
<dbReference type="PANTHER" id="PTHR46494:SF3">
    <property type="entry name" value="ZINC TRANSPORT PROTEIN ZNTB"/>
    <property type="match status" value="1"/>
</dbReference>
<evidence type="ECO:0000256" key="1">
    <source>
        <dbReference type="ARBA" id="ARBA00004651"/>
    </source>
</evidence>
<dbReference type="Proteomes" id="UP000034491">
    <property type="component" value="Unassembled WGS sequence"/>
</dbReference>
<feature type="transmembrane region" description="Helical" evidence="11">
    <location>
        <begin position="264"/>
        <end position="286"/>
    </location>
</feature>
<feature type="transmembrane region" description="Helical" evidence="11">
    <location>
        <begin position="298"/>
        <end position="318"/>
    </location>
</feature>
<evidence type="ECO:0000256" key="5">
    <source>
        <dbReference type="ARBA" id="ARBA00022519"/>
    </source>
</evidence>
<dbReference type="GO" id="GO:0005886">
    <property type="term" value="C:plasma membrane"/>
    <property type="evidence" value="ECO:0007669"/>
    <property type="project" value="UniProtKB-SubCell"/>
</dbReference>
<keyword evidence="3" id="KW-0813">Transport</keyword>
<keyword evidence="9" id="KW-0406">Ion transport</keyword>
<keyword evidence="4" id="KW-1003">Cell membrane</keyword>
<evidence type="ECO:0000256" key="10">
    <source>
        <dbReference type="ARBA" id="ARBA00023136"/>
    </source>
</evidence>
<evidence type="ECO:0000256" key="11">
    <source>
        <dbReference type="SAM" id="Phobius"/>
    </source>
</evidence>
<dbReference type="SUPFAM" id="SSF143865">
    <property type="entry name" value="CorA soluble domain-like"/>
    <property type="match status" value="1"/>
</dbReference>
<evidence type="ECO:0000256" key="6">
    <source>
        <dbReference type="ARBA" id="ARBA00022692"/>
    </source>
</evidence>
<dbReference type="InterPro" id="IPR002523">
    <property type="entry name" value="MgTranspt_CorA/ZnTranspt_ZntB"/>
</dbReference>
<comment type="caution">
    <text evidence="12">The sequence shown here is derived from an EMBL/GenBank/DDBJ whole genome shotgun (WGS) entry which is preliminary data.</text>
</comment>
<accession>A0A0M2R8I8</accession>
<evidence type="ECO:0000256" key="2">
    <source>
        <dbReference type="ARBA" id="ARBA00009765"/>
    </source>
</evidence>
<dbReference type="PANTHER" id="PTHR46494">
    <property type="entry name" value="CORA FAMILY METAL ION TRANSPORTER (EUROFUNG)"/>
    <property type="match status" value="1"/>
</dbReference>
<evidence type="ECO:0000313" key="13">
    <source>
        <dbReference type="Proteomes" id="UP000034491"/>
    </source>
</evidence>
<comment type="similarity">
    <text evidence="2">Belongs to the CorA metal ion transporter (MIT) (TC 1.A.35) family.</text>
</comment>
<dbReference type="RefSeq" id="WP_046502473.1">
    <property type="nucleotide sequence ID" value="NZ_LANI01000002.1"/>
</dbReference>
<gene>
    <name evidence="12" type="ORF">WH95_02300</name>
</gene>
<evidence type="ECO:0000256" key="4">
    <source>
        <dbReference type="ARBA" id="ARBA00022475"/>
    </source>
</evidence>
<evidence type="ECO:0000256" key="7">
    <source>
        <dbReference type="ARBA" id="ARBA00022833"/>
    </source>
</evidence>
<evidence type="ECO:0000256" key="9">
    <source>
        <dbReference type="ARBA" id="ARBA00023065"/>
    </source>
</evidence>
<dbReference type="AlphaFoldDB" id="A0A0M2R8I8"/>
<proteinExistence type="inferred from homology"/>
<dbReference type="InterPro" id="IPR045861">
    <property type="entry name" value="CorA_cytoplasmic_dom"/>
</dbReference>